<reference evidence="2 3" key="1">
    <citation type="submission" date="2016-03" db="EMBL/GenBank/DDBJ databases">
        <title>Comparative genomics of Pseudogymnoascus destructans, the fungus causing white-nose syndrome of bats.</title>
        <authorList>
            <person name="Palmer J.M."/>
            <person name="Drees K.P."/>
            <person name="Foster J.T."/>
            <person name="Lindner D.L."/>
        </authorList>
    </citation>
    <scope>NUCLEOTIDE SEQUENCE [LARGE SCALE GENOMIC DNA]</scope>
    <source>
        <strain evidence="2 3">UAMH 10579</strain>
    </source>
</reference>
<organism evidence="2 3">
    <name type="scientific">Pseudogymnoascus verrucosus</name>
    <dbReference type="NCBI Taxonomy" id="342668"/>
    <lineage>
        <taxon>Eukaryota</taxon>
        <taxon>Fungi</taxon>
        <taxon>Dikarya</taxon>
        <taxon>Ascomycota</taxon>
        <taxon>Pezizomycotina</taxon>
        <taxon>Leotiomycetes</taxon>
        <taxon>Thelebolales</taxon>
        <taxon>Thelebolaceae</taxon>
        <taxon>Pseudogymnoascus</taxon>
    </lineage>
</organism>
<feature type="region of interest" description="Disordered" evidence="1">
    <location>
        <begin position="57"/>
        <end position="87"/>
    </location>
</feature>
<name>A0A1B8GQP1_9PEZI</name>
<sequence length="87" mass="9768">MSSTEVVKGSEPCFVSTRPYQNTTTIEVYITNSNMTTDEKNKMCQTRVEKWFSSPDHPLATYTARQDEDRLNSGKGNILDDAEKAGT</sequence>
<proteinExistence type="predicted"/>
<accession>A0A1B8GQP1</accession>
<evidence type="ECO:0000313" key="3">
    <source>
        <dbReference type="Proteomes" id="UP000091956"/>
    </source>
</evidence>
<dbReference type="Proteomes" id="UP000091956">
    <property type="component" value="Unassembled WGS sequence"/>
</dbReference>
<protein>
    <submittedName>
        <fullName evidence="2">Uncharacterized protein</fullName>
    </submittedName>
</protein>
<gene>
    <name evidence="2" type="ORF">VE01_03801</name>
</gene>
<dbReference type="AlphaFoldDB" id="A0A1B8GQP1"/>
<dbReference type="GeneID" id="28837187"/>
<keyword evidence="3" id="KW-1185">Reference proteome</keyword>
<reference evidence="3" key="2">
    <citation type="journal article" date="2018" name="Nat. Commun.">
        <title>Extreme sensitivity to ultraviolet light in the fungal pathogen causing white-nose syndrome of bats.</title>
        <authorList>
            <person name="Palmer J.M."/>
            <person name="Drees K.P."/>
            <person name="Foster J.T."/>
            <person name="Lindner D.L."/>
        </authorList>
    </citation>
    <scope>NUCLEOTIDE SEQUENCE [LARGE SCALE GENOMIC DNA]</scope>
    <source>
        <strain evidence="3">UAMH 10579</strain>
    </source>
</reference>
<evidence type="ECO:0000313" key="2">
    <source>
        <dbReference type="EMBL" id="OBT98134.2"/>
    </source>
</evidence>
<evidence type="ECO:0000256" key="1">
    <source>
        <dbReference type="SAM" id="MobiDB-lite"/>
    </source>
</evidence>
<dbReference type="RefSeq" id="XP_018131867.2">
    <property type="nucleotide sequence ID" value="XM_018273283.2"/>
</dbReference>
<dbReference type="EMBL" id="KV460218">
    <property type="protein sequence ID" value="OBT98134.2"/>
    <property type="molecule type" value="Genomic_DNA"/>
</dbReference>